<dbReference type="GO" id="GO:0003700">
    <property type="term" value="F:DNA-binding transcription factor activity"/>
    <property type="evidence" value="ECO:0007669"/>
    <property type="project" value="InterPro"/>
</dbReference>
<dbReference type="SMART" id="SM00418">
    <property type="entry name" value="HTH_ARSR"/>
    <property type="match status" value="1"/>
</dbReference>
<protein>
    <recommendedName>
        <fullName evidence="1">HTH arsR-type domain-containing protein</fullName>
    </recommendedName>
</protein>
<dbReference type="RefSeq" id="WP_181609107.1">
    <property type="nucleotide sequence ID" value="NZ_BAABAM010000006.1"/>
</dbReference>
<dbReference type="Pfam" id="PF12840">
    <property type="entry name" value="HTH_20"/>
    <property type="match status" value="1"/>
</dbReference>
<sequence>MDLLELLLHPVRMRIVHAMSAGRTRTTTELCASLPDVPKTSLYRQVALLAEGGVLEVDGEQRVHGAVERRYRLNRDRASIGQEAAASMSLDDHRRTFALAMTALIADFNAYLDQEGADPAADSVGYRQLALWLDPEELAGLLATVIPAVLAHARNGPGEGRRLYQLSPIIFPLRRE</sequence>
<gene>
    <name evidence="2" type="ORF">HNR30_001608</name>
</gene>
<dbReference type="InterPro" id="IPR001845">
    <property type="entry name" value="HTH_ArsR_DNA-bd_dom"/>
</dbReference>
<evidence type="ECO:0000313" key="3">
    <source>
        <dbReference type="Proteomes" id="UP000530928"/>
    </source>
</evidence>
<reference evidence="2 3" key="1">
    <citation type="submission" date="2020-07" db="EMBL/GenBank/DDBJ databases">
        <title>Genomic Encyclopedia of Type Strains, Phase IV (KMG-IV): sequencing the most valuable type-strain genomes for metagenomic binning, comparative biology and taxonomic classification.</title>
        <authorList>
            <person name="Goeker M."/>
        </authorList>
    </citation>
    <scope>NUCLEOTIDE SEQUENCE [LARGE SCALE GENOMIC DNA]</scope>
    <source>
        <strain evidence="2 3">DSM 45533</strain>
    </source>
</reference>
<dbReference type="SUPFAM" id="SSF46785">
    <property type="entry name" value="Winged helix' DNA-binding domain"/>
    <property type="match status" value="1"/>
</dbReference>
<feature type="domain" description="HTH arsR-type" evidence="1">
    <location>
        <begin position="2"/>
        <end position="86"/>
    </location>
</feature>
<evidence type="ECO:0000259" key="1">
    <source>
        <dbReference type="SMART" id="SM00418"/>
    </source>
</evidence>
<dbReference type="InterPro" id="IPR036390">
    <property type="entry name" value="WH_DNA-bd_sf"/>
</dbReference>
<keyword evidence="3" id="KW-1185">Reference proteome</keyword>
<dbReference type="Gene3D" id="1.10.10.10">
    <property type="entry name" value="Winged helix-like DNA-binding domain superfamily/Winged helix DNA-binding domain"/>
    <property type="match status" value="1"/>
</dbReference>
<comment type="caution">
    <text evidence="2">The sequence shown here is derived from an EMBL/GenBank/DDBJ whole genome shotgun (WGS) entry which is preliminary data.</text>
</comment>
<evidence type="ECO:0000313" key="2">
    <source>
        <dbReference type="EMBL" id="MBA2890267.1"/>
    </source>
</evidence>
<accession>A0A7W0CFX7</accession>
<dbReference type="InterPro" id="IPR036388">
    <property type="entry name" value="WH-like_DNA-bd_sf"/>
</dbReference>
<dbReference type="Proteomes" id="UP000530928">
    <property type="component" value="Unassembled WGS sequence"/>
</dbReference>
<dbReference type="AlphaFoldDB" id="A0A7W0CFX7"/>
<name>A0A7W0CFX7_9ACTN</name>
<dbReference type="EMBL" id="JACDUR010000002">
    <property type="protein sequence ID" value="MBA2890267.1"/>
    <property type="molecule type" value="Genomic_DNA"/>
</dbReference>
<organism evidence="2 3">
    <name type="scientific">Nonomuraea soli</name>
    <dbReference type="NCBI Taxonomy" id="1032476"/>
    <lineage>
        <taxon>Bacteria</taxon>
        <taxon>Bacillati</taxon>
        <taxon>Actinomycetota</taxon>
        <taxon>Actinomycetes</taxon>
        <taxon>Streptosporangiales</taxon>
        <taxon>Streptosporangiaceae</taxon>
        <taxon>Nonomuraea</taxon>
    </lineage>
</organism>
<proteinExistence type="predicted"/>
<dbReference type="Gene3D" id="6.10.140.2180">
    <property type="match status" value="1"/>
</dbReference>